<dbReference type="Pfam" id="PF20519">
    <property type="entry name" value="Polycystin_dom"/>
    <property type="match status" value="1"/>
</dbReference>
<dbReference type="InterPro" id="IPR046791">
    <property type="entry name" value="Polycystin_dom"/>
</dbReference>
<dbReference type="EMBL" id="CAJOBB010000323">
    <property type="protein sequence ID" value="CAF3650782.1"/>
    <property type="molecule type" value="Genomic_DNA"/>
</dbReference>
<comment type="subcellular location">
    <subcellularLocation>
        <location evidence="1">Membrane</location>
        <topology evidence="1">Multi-pass membrane protein</topology>
    </subcellularLocation>
</comment>
<dbReference type="InterPro" id="IPR051223">
    <property type="entry name" value="Polycystin"/>
</dbReference>
<dbReference type="EMBL" id="CAJNOE010000148">
    <property type="protein sequence ID" value="CAF0979713.1"/>
    <property type="molecule type" value="Genomic_DNA"/>
</dbReference>
<reference evidence="13" key="1">
    <citation type="submission" date="2021-02" db="EMBL/GenBank/DDBJ databases">
        <authorList>
            <person name="Nowell W R."/>
        </authorList>
    </citation>
    <scope>NUCLEOTIDE SEQUENCE</scope>
</reference>
<feature type="disulfide bond" evidence="8">
    <location>
        <begin position="1730"/>
        <end position="1738"/>
    </location>
</feature>
<dbReference type="GO" id="GO:0005509">
    <property type="term" value="F:calcium ion binding"/>
    <property type="evidence" value="ECO:0007669"/>
    <property type="project" value="InterPro"/>
</dbReference>
<dbReference type="PANTHER" id="PTHR10877:SF194">
    <property type="entry name" value="LOCATION OF VULVA DEFECTIVE 1"/>
    <property type="match status" value="1"/>
</dbReference>
<dbReference type="Proteomes" id="UP000663860">
    <property type="component" value="Unassembled WGS sequence"/>
</dbReference>
<evidence type="ECO:0000256" key="9">
    <source>
        <dbReference type="PROSITE-ProRule" id="PRU00152"/>
    </source>
</evidence>
<keyword evidence="6 11" id="KW-0472">Membrane</keyword>
<keyword evidence="3 11" id="KW-0812">Transmembrane</keyword>
<proteinExistence type="inferred from homology"/>
<evidence type="ECO:0000256" key="4">
    <source>
        <dbReference type="ARBA" id="ARBA00022729"/>
    </source>
</evidence>
<evidence type="ECO:0000256" key="6">
    <source>
        <dbReference type="ARBA" id="ARBA00023136"/>
    </source>
</evidence>
<feature type="transmembrane region" description="Helical" evidence="11">
    <location>
        <begin position="1438"/>
        <end position="1466"/>
    </location>
</feature>
<feature type="transmembrane region" description="Helical" evidence="11">
    <location>
        <begin position="1870"/>
        <end position="1893"/>
    </location>
</feature>
<dbReference type="InterPro" id="IPR036392">
    <property type="entry name" value="PLAT/LH2_dom_sf"/>
</dbReference>
<dbReference type="GO" id="GO:0016020">
    <property type="term" value="C:membrane"/>
    <property type="evidence" value="ECO:0007669"/>
    <property type="project" value="UniProtKB-SubCell"/>
</dbReference>
<feature type="transmembrane region" description="Helical" evidence="11">
    <location>
        <begin position="1192"/>
        <end position="1210"/>
    </location>
</feature>
<feature type="domain" description="PLAT" evidence="12">
    <location>
        <begin position="1235"/>
        <end position="1354"/>
    </location>
</feature>
<feature type="region of interest" description="Disordered" evidence="10">
    <location>
        <begin position="1"/>
        <end position="107"/>
    </location>
</feature>
<dbReference type="Pfam" id="PF01477">
    <property type="entry name" value="PLAT"/>
    <property type="match status" value="1"/>
</dbReference>
<protein>
    <recommendedName>
        <fullName evidence="12">PLAT domain-containing protein</fullName>
    </recommendedName>
</protein>
<keyword evidence="4" id="KW-0732">Signal</keyword>
<dbReference type="InterPro" id="IPR003915">
    <property type="entry name" value="PKD_2"/>
</dbReference>
<evidence type="ECO:0000256" key="7">
    <source>
        <dbReference type="ARBA" id="ARBA00023180"/>
    </source>
</evidence>
<comment type="similarity">
    <text evidence="2">Belongs to the polycystin family.</text>
</comment>
<evidence type="ECO:0000256" key="2">
    <source>
        <dbReference type="ARBA" id="ARBA00007200"/>
    </source>
</evidence>
<gene>
    <name evidence="13" type="ORF">IZO911_LOCUS16504</name>
    <name evidence="14" type="ORF">KXQ929_LOCUS7735</name>
</gene>
<feature type="transmembrane region" description="Helical" evidence="11">
    <location>
        <begin position="2002"/>
        <end position="2024"/>
    </location>
</feature>
<dbReference type="SMART" id="SM00308">
    <property type="entry name" value="LH2"/>
    <property type="match status" value="1"/>
</dbReference>
<dbReference type="GO" id="GO:0050982">
    <property type="term" value="P:detection of mechanical stimulus"/>
    <property type="evidence" value="ECO:0007669"/>
    <property type="project" value="TreeGrafter"/>
</dbReference>
<dbReference type="InterPro" id="IPR002859">
    <property type="entry name" value="PKD/REJ-like"/>
</dbReference>
<dbReference type="PANTHER" id="PTHR10877">
    <property type="entry name" value="POLYCYSTIN FAMILY MEMBER"/>
    <property type="match status" value="1"/>
</dbReference>
<dbReference type="Proteomes" id="UP000663868">
    <property type="component" value="Unassembled WGS sequence"/>
</dbReference>
<feature type="transmembrane region" description="Helical" evidence="11">
    <location>
        <begin position="1487"/>
        <end position="1512"/>
    </location>
</feature>
<accession>A0A814F946</accession>
<dbReference type="Gene3D" id="1.10.287.70">
    <property type="match status" value="1"/>
</dbReference>
<evidence type="ECO:0000256" key="5">
    <source>
        <dbReference type="ARBA" id="ARBA00022989"/>
    </source>
</evidence>
<comment type="caution">
    <text evidence="13">The sequence shown here is derived from an EMBL/GenBank/DDBJ whole genome shotgun (WGS) entry which is preliminary data.</text>
</comment>
<keyword evidence="7" id="KW-0325">Glycoprotein</keyword>
<dbReference type="CDD" id="cd01752">
    <property type="entry name" value="PLAT_polycystin"/>
    <property type="match status" value="1"/>
</dbReference>
<feature type="transmembrane region" description="Helical" evidence="11">
    <location>
        <begin position="1532"/>
        <end position="1556"/>
    </location>
</feature>
<evidence type="ECO:0000256" key="10">
    <source>
        <dbReference type="SAM" id="MobiDB-lite"/>
    </source>
</evidence>
<evidence type="ECO:0000256" key="1">
    <source>
        <dbReference type="ARBA" id="ARBA00004141"/>
    </source>
</evidence>
<organism evidence="13 15">
    <name type="scientific">Adineta steineri</name>
    <dbReference type="NCBI Taxonomy" id="433720"/>
    <lineage>
        <taxon>Eukaryota</taxon>
        <taxon>Metazoa</taxon>
        <taxon>Spiralia</taxon>
        <taxon>Gnathifera</taxon>
        <taxon>Rotifera</taxon>
        <taxon>Eurotatoria</taxon>
        <taxon>Bdelloidea</taxon>
        <taxon>Adinetida</taxon>
        <taxon>Adinetidae</taxon>
        <taxon>Adineta</taxon>
    </lineage>
</organism>
<feature type="transmembrane region" description="Helical" evidence="11">
    <location>
        <begin position="1396"/>
        <end position="1418"/>
    </location>
</feature>
<feature type="compositionally biased region" description="Low complexity" evidence="10">
    <location>
        <begin position="22"/>
        <end position="107"/>
    </location>
</feature>
<dbReference type="PRINTS" id="PR01433">
    <property type="entry name" value="POLYCYSTIN2"/>
</dbReference>
<dbReference type="Pfam" id="PF02010">
    <property type="entry name" value="REJ"/>
    <property type="match status" value="1"/>
</dbReference>
<feature type="transmembrane region" description="Helical" evidence="11">
    <location>
        <begin position="1905"/>
        <end position="1929"/>
    </location>
</feature>
<dbReference type="Gene3D" id="2.60.60.20">
    <property type="entry name" value="PLAT/LH2 domain"/>
    <property type="match status" value="1"/>
</dbReference>
<dbReference type="InterPro" id="IPR042060">
    <property type="entry name" value="PLAT_polycystin1"/>
</dbReference>
<dbReference type="SUPFAM" id="SSF49723">
    <property type="entry name" value="Lipase/lipooxygenase domain (PLAT/LH2 domain)"/>
    <property type="match status" value="1"/>
</dbReference>
<evidence type="ECO:0000256" key="3">
    <source>
        <dbReference type="ARBA" id="ARBA00022692"/>
    </source>
</evidence>
<feature type="transmembrane region" description="Helical" evidence="11">
    <location>
        <begin position="1962"/>
        <end position="1981"/>
    </location>
</feature>
<name>A0A814F946_9BILA</name>
<evidence type="ECO:0000313" key="14">
    <source>
        <dbReference type="EMBL" id="CAF3650782.1"/>
    </source>
</evidence>
<evidence type="ECO:0000256" key="11">
    <source>
        <dbReference type="SAM" id="Phobius"/>
    </source>
</evidence>
<evidence type="ECO:0000313" key="13">
    <source>
        <dbReference type="EMBL" id="CAF0979713.1"/>
    </source>
</evidence>
<feature type="transmembrane region" description="Helical" evidence="11">
    <location>
        <begin position="2064"/>
        <end position="2085"/>
    </location>
</feature>
<keyword evidence="5 11" id="KW-1133">Transmembrane helix</keyword>
<sequence length="2170" mass="247430">MTAGTPPPPSGTPRPTISVLASSDGTTTTTSSITTSSSTTTTTTTTTTTSSSTTTTTTTTSSSTTITTTTTTTTTSSSTTTTGTTTSSTGTTTTTTDSTTSSSTTTTTTISTTTLTSTSTTMTNVNNCMSPTITFIGNLSTFASPLQYRRSDNVYIIPYLQLNCSASLSTIIQWTIKQCSSNCLKEIQLDESISTTDIDLFIPTNTLLYGTYELKLTITMKAYSNISSTAFTYIKIIPSSIIANLIQYGTSMIVRGYQQNLTLNPGEYSVDPDAIIFNTSNWNYEYYCRIYGLYDFPSINGLLLTINDSRTDPFNPSCLSNQSRNGSALQYDGPITSRNSSLTILSGSFSSNRTYQIMVIMTNRQSSSIQAVGYLIVDVEDTNVEMILLACVISTMCIPNMEYQYINPTTQVALFSACADNCETIRNITWNIYQASINSSTNMTEWILFNQTNSYQNLWFFGMNTSNFTATNQLFNNNPSIIYWRFEVVYSFGLQSSSSALNFIINQPPENGACSINPINGTTSTSFTISCFNWFDKDNIKDYLFYGWTIDPSDQVMLGFSFVSSIEMFLPGTTDNNTLLNIVVYIRDTFDCATEYNIPSIFVVQLDINVINNSFLPMLASGNQNRVNQIITSLSQQINQINDLAIETALTNGVSITQISISSLNSVTQQTISSVSSNASALAEYNKQLNVYTNIRDSLVTYVTNLPITTVDSIKLQASSLAQFTQATNQLTRNSLTLVSDKCHQLALAVQAQTTKISYDNVQTGVNYITQCANNILNAVNGPLQQRTTILDLDWSRANNLPADYDTDLDYEWSNLNLFANGNDFSSETIEKGRNNYYQKQTADTINSQATETISLITNTLNTHLNIGQNFTLNSSEVFLSMETISISSLSNKVIQQSSNTQIRIPSTFNLTTNDNSSISLRSMTQSLALADNSQSNTNLSRSVSLTILDRYGNEIPLRTNLNEKIELIISRDPNIIIPSMTLQNVTSIQTNSHYQIFNLHFINLQQSQSVNNRSVSLSFEMKPLDINQSYLLIYRFDSSPQLNSSINQIDGWSLLCPSNLTNDTFYKYFLNNEQTFGHQSIIFGLRELNSTEYENFCINQSINNNLPISNQPFNFTSNYELRTYTASCYYLDENSIWRTDGILVGSETNHYQTQCFSNHLTTFAGGFLVLPSPINWNYVFQNADFSKNKTIYLTIICICILYILIVIYARYKDKKDLEKLGVTPLSDNYSTDQYFYQMIVFTGYRANAGTNSKVHFILAGEEDETIVRTFSDPHRKILQRGGIDAFIMAVPKSLGLLNYMRIWHDNSGQHDKASWFLKYIIVRDLQTMEKSYFICQQWFAVEKNDGRIERILPIAGELQKHEFSYVLSKQAYHSIAEGHLWFSIFARPPSNKFTCVQRCTCCFVLLFTAMLLNILYYDQTNETNTNQTDGSLSFGPFYISSQQISIGIIVEILSFFPSLLLVQFFHRILPRQSIKSNKTKRSRFMCPWWCLFFAYSLSFILVLVSSFFIIVRGIQFGDLKTQKWLTSLLSGFFSSIFLIQPLKIVALAIFFAFFIRKSDKDNEAAEYLDDNVDLNHNEEYIHSRESPFTHRSQTSNIRLNESELACIRDQRLKEIRMWEIIREIVFYFFCLILIYLITYTNMNSNAFFQVNHLQKYFLNTNQIDNDYTKISTIDQYWNWLENSFVSNVHAQQWYNGEAPENLNGFINDKSNRLIGRVLMRQLRVKTSLCPTKLSLKCNEDYSFFNEDKNSYTPGWLNQTNEYSNSSIIRAFLYDNGENYDQYIYIGKYGTYNSGGYIYEYQGRLPDLQSNLSELHRLSWIDSQTRAILLQLTVYNPNVQLFTSVKFLTEFLPTGGLLPQYRVEPITFQVFISSFQLICTIIYMFFIIYHMIIEIKSVLRIKLSYFYNFWSYIDIGIIGCSWGILGVYICRYQQTISIGNRFQQTNGYVYINLQVLIYVNDILTYLLAFCCFFGTLKFLRLCRFHQRLLLFTKTLQYAKKDLFSFMFMFLFVFMAFLTLFYLLFSDKISSCSTLLHTAQTLFEMMLMKFDAYELSDAAPFLGPFSFSLFILLAVFVCMSMFITIINDNFRFVRDNMNLNDSEDQAVLLYMFRKFQHWIGLAQSLQIASTEEQDEAVRIEYRNPFETLSEKIDQLLDALNRLYISQQNNIK</sequence>
<evidence type="ECO:0000256" key="8">
    <source>
        <dbReference type="PIRSR" id="PIRSR603915-2"/>
    </source>
</evidence>
<dbReference type="FunFam" id="2.60.60.20:FF:000022">
    <property type="entry name" value="Uncharacterized protein"/>
    <property type="match status" value="1"/>
</dbReference>
<feature type="transmembrane region" description="Helical" evidence="11">
    <location>
        <begin position="1621"/>
        <end position="1640"/>
    </location>
</feature>
<dbReference type="PROSITE" id="PS50095">
    <property type="entry name" value="PLAT"/>
    <property type="match status" value="1"/>
</dbReference>
<comment type="caution">
    <text evidence="9">Lacks conserved residue(s) required for the propagation of feature annotation.</text>
</comment>
<feature type="compositionally biased region" description="Pro residues" evidence="10">
    <location>
        <begin position="1"/>
        <end position="12"/>
    </location>
</feature>
<dbReference type="InterPro" id="IPR013122">
    <property type="entry name" value="PKD1_2_channel"/>
</dbReference>
<evidence type="ECO:0000313" key="15">
    <source>
        <dbReference type="Proteomes" id="UP000663860"/>
    </source>
</evidence>
<dbReference type="Pfam" id="PF08016">
    <property type="entry name" value="PKD_channel"/>
    <property type="match status" value="1"/>
</dbReference>
<evidence type="ECO:0000259" key="12">
    <source>
        <dbReference type="PROSITE" id="PS50095"/>
    </source>
</evidence>
<dbReference type="GO" id="GO:0005262">
    <property type="term" value="F:calcium channel activity"/>
    <property type="evidence" value="ECO:0007669"/>
    <property type="project" value="TreeGrafter"/>
</dbReference>
<dbReference type="InterPro" id="IPR001024">
    <property type="entry name" value="PLAT/LH2_dom"/>
</dbReference>